<organism evidence="1 2">
    <name type="scientific">Lactobacillus amylovorus</name>
    <dbReference type="NCBI Taxonomy" id="1604"/>
    <lineage>
        <taxon>Bacteria</taxon>
        <taxon>Bacillati</taxon>
        <taxon>Bacillota</taxon>
        <taxon>Bacilli</taxon>
        <taxon>Lactobacillales</taxon>
        <taxon>Lactobacillaceae</taxon>
        <taxon>Lactobacillus</taxon>
    </lineage>
</organism>
<dbReference type="InterPro" id="IPR036162">
    <property type="entry name" value="Resolvase-like_N_sf"/>
</dbReference>
<dbReference type="PANTHER" id="PTHR36172">
    <property type="match status" value="1"/>
</dbReference>
<dbReference type="InterPro" id="IPR041718">
    <property type="entry name" value="IS607_transposase-like"/>
</dbReference>
<dbReference type="InterPro" id="IPR051491">
    <property type="entry name" value="Recombinase/Transposase-rel"/>
</dbReference>
<dbReference type="InterPro" id="IPR000551">
    <property type="entry name" value="MerR-type_HTH_dom"/>
</dbReference>
<accession>A0A9X4ADR0</accession>
<gene>
    <name evidence="1" type="ORF">ODV15_07750</name>
</gene>
<evidence type="ECO:0000313" key="1">
    <source>
        <dbReference type="EMBL" id="MDB6262441.1"/>
    </source>
</evidence>
<dbReference type="CDD" id="cd03769">
    <property type="entry name" value="SR_IS607_transposase_like"/>
    <property type="match status" value="1"/>
</dbReference>
<dbReference type="Proteomes" id="UP001143700">
    <property type="component" value="Unassembled WGS sequence"/>
</dbReference>
<dbReference type="InterPro" id="IPR006119">
    <property type="entry name" value="Resolv_N"/>
</dbReference>
<dbReference type="GO" id="GO:0003677">
    <property type="term" value="F:DNA binding"/>
    <property type="evidence" value="ECO:0007669"/>
    <property type="project" value="InterPro"/>
</dbReference>
<proteinExistence type="predicted"/>
<dbReference type="EMBL" id="JAOTGU010000011">
    <property type="protein sequence ID" value="MDB6262441.1"/>
    <property type="molecule type" value="Genomic_DNA"/>
</dbReference>
<reference evidence="1" key="2">
    <citation type="submission" date="2022-10" db="EMBL/GenBank/DDBJ databases">
        <authorList>
            <person name="Kostovova I."/>
            <person name="Moravkova M."/>
            <person name="Pechar R."/>
        </authorList>
    </citation>
    <scope>NUCLEOTIDE SEQUENCE</scope>
    <source>
        <strain evidence="1">M356A</strain>
    </source>
</reference>
<dbReference type="PROSITE" id="PS51736">
    <property type="entry name" value="RECOMBINASES_3"/>
    <property type="match status" value="1"/>
</dbReference>
<dbReference type="GO" id="GO:0000150">
    <property type="term" value="F:DNA strand exchange activity"/>
    <property type="evidence" value="ECO:0007669"/>
    <property type="project" value="InterPro"/>
</dbReference>
<dbReference type="Gene3D" id="1.10.1660.10">
    <property type="match status" value="1"/>
</dbReference>
<evidence type="ECO:0000313" key="2">
    <source>
        <dbReference type="Proteomes" id="UP001143700"/>
    </source>
</evidence>
<reference evidence="1" key="1">
    <citation type="journal article" date="2022" name="Microorganisms">
        <title>Antibiotic Susceptibility, Resistance Gene Determinants and Corresponding Genomic Regions in Lactobacillus amylovorus Isolates Derived from Wild Boars and Domestic Pigs.</title>
        <authorList>
            <person name="Moravkova M."/>
            <person name="Kostovova I."/>
            <person name="Kavanova K."/>
            <person name="Pechar R."/>
            <person name="Stanek S."/>
            <person name="Brychta A."/>
            <person name="Zeman M."/>
            <person name="Kubasova T."/>
        </authorList>
    </citation>
    <scope>NUCLEOTIDE SEQUENCE</scope>
    <source>
        <strain evidence="1">M356A</strain>
    </source>
</reference>
<dbReference type="Gene3D" id="1.10.287.2170">
    <property type="match status" value="1"/>
</dbReference>
<dbReference type="SUPFAM" id="SSF46955">
    <property type="entry name" value="Putative DNA-binding domain"/>
    <property type="match status" value="1"/>
</dbReference>
<sequence length="207" mass="24548">MPENDKVMSVGQASKYIGKTVHTLQDWDRKRKFIAHRNPINNRRFYYKSELDKLLGKDDIAKPKRKIIAYARVSSAGQKDNLKDQMNYLRQFINARGIIADEYISDIGSGLNYKRPKWLKLIKEVDQNKVACIYVTYQDRFIRFGFDFFKQFCEWHDCKIIVLNNQDTSPDKELVNDLISIIHVFSCRLYGLRRYKNKIQNDPNLKE</sequence>
<dbReference type="SUPFAM" id="SSF53041">
    <property type="entry name" value="Resolvase-like"/>
    <property type="match status" value="1"/>
</dbReference>
<dbReference type="PROSITE" id="PS00397">
    <property type="entry name" value="RECOMBINASES_1"/>
    <property type="match status" value="1"/>
</dbReference>
<dbReference type="PANTHER" id="PTHR36172:SF1">
    <property type="entry name" value="RESOLVASE-RELATED"/>
    <property type="match status" value="1"/>
</dbReference>
<comment type="caution">
    <text evidence="1">The sequence shown here is derived from an EMBL/GenBank/DDBJ whole genome shotgun (WGS) entry which is preliminary data.</text>
</comment>
<dbReference type="InterPro" id="IPR009061">
    <property type="entry name" value="DNA-bd_dom_put_sf"/>
</dbReference>
<dbReference type="Pfam" id="PF13411">
    <property type="entry name" value="MerR_1"/>
    <property type="match status" value="1"/>
</dbReference>
<dbReference type="Gene3D" id="3.40.50.1390">
    <property type="entry name" value="Resolvase, N-terminal catalytic domain"/>
    <property type="match status" value="1"/>
</dbReference>
<dbReference type="FunFam" id="3.40.50.1390:FF:000002">
    <property type="entry name" value="ORF1 in transposon ISC1904"/>
    <property type="match status" value="1"/>
</dbReference>
<name>A0A9X4ADR0_LACAM</name>
<dbReference type="InterPro" id="IPR006118">
    <property type="entry name" value="Recombinase_CS"/>
</dbReference>
<dbReference type="InterPro" id="IPR048046">
    <property type="entry name" value="Transpos_IS607"/>
</dbReference>
<protein>
    <submittedName>
        <fullName evidence="1">IS607 family transposase</fullName>
    </submittedName>
</protein>
<dbReference type="NCBIfam" id="NF033518">
    <property type="entry name" value="transpos_IS607"/>
    <property type="match status" value="1"/>
</dbReference>
<dbReference type="SMART" id="SM00857">
    <property type="entry name" value="Resolvase"/>
    <property type="match status" value="1"/>
</dbReference>
<dbReference type="AlphaFoldDB" id="A0A9X4ADR0"/>
<dbReference type="Pfam" id="PF00239">
    <property type="entry name" value="Resolvase"/>
    <property type="match status" value="1"/>
</dbReference>
<dbReference type="GO" id="GO:0006355">
    <property type="term" value="P:regulation of DNA-templated transcription"/>
    <property type="evidence" value="ECO:0007669"/>
    <property type="project" value="InterPro"/>
</dbReference>